<keyword evidence="1" id="KW-0539">Nucleus</keyword>
<dbReference type="SMART" id="SM00066">
    <property type="entry name" value="GAL4"/>
    <property type="match status" value="1"/>
</dbReference>
<dbReference type="InterPro" id="IPR052400">
    <property type="entry name" value="Zn2-C6_fungal_TF"/>
</dbReference>
<dbReference type="PROSITE" id="PS50048">
    <property type="entry name" value="ZN2_CY6_FUNGAL_2"/>
    <property type="match status" value="1"/>
</dbReference>
<name>A0A6A6ZXK4_9PLEO</name>
<dbReference type="SUPFAM" id="SSF57701">
    <property type="entry name" value="Zn2/Cys6 DNA-binding domain"/>
    <property type="match status" value="1"/>
</dbReference>
<organism evidence="4 5">
    <name type="scientific">Ophiobolus disseminans</name>
    <dbReference type="NCBI Taxonomy" id="1469910"/>
    <lineage>
        <taxon>Eukaryota</taxon>
        <taxon>Fungi</taxon>
        <taxon>Dikarya</taxon>
        <taxon>Ascomycota</taxon>
        <taxon>Pezizomycotina</taxon>
        <taxon>Dothideomycetes</taxon>
        <taxon>Pleosporomycetidae</taxon>
        <taxon>Pleosporales</taxon>
        <taxon>Pleosporineae</taxon>
        <taxon>Phaeosphaeriaceae</taxon>
        <taxon>Ophiobolus</taxon>
    </lineage>
</organism>
<dbReference type="InterPro" id="IPR036864">
    <property type="entry name" value="Zn2-C6_fun-type_DNA-bd_sf"/>
</dbReference>
<proteinExistence type="predicted"/>
<dbReference type="InterPro" id="IPR021858">
    <property type="entry name" value="Fun_TF"/>
</dbReference>
<dbReference type="PROSITE" id="PS00463">
    <property type="entry name" value="ZN2_CY6_FUNGAL_1"/>
    <property type="match status" value="1"/>
</dbReference>
<dbReference type="Gene3D" id="4.10.240.10">
    <property type="entry name" value="Zn(2)-C6 fungal-type DNA-binding domain"/>
    <property type="match status" value="1"/>
</dbReference>
<protein>
    <recommendedName>
        <fullName evidence="3">Zn(2)-C6 fungal-type domain-containing protein</fullName>
    </recommendedName>
</protein>
<gene>
    <name evidence="4" type="ORF">CC86DRAFT_394516</name>
</gene>
<feature type="compositionally biased region" description="Polar residues" evidence="2">
    <location>
        <begin position="1"/>
        <end position="16"/>
    </location>
</feature>
<keyword evidence="5" id="KW-1185">Reference proteome</keyword>
<dbReference type="EMBL" id="MU006227">
    <property type="protein sequence ID" value="KAF2825576.1"/>
    <property type="molecule type" value="Genomic_DNA"/>
</dbReference>
<dbReference type="Proteomes" id="UP000799424">
    <property type="component" value="Unassembled WGS sequence"/>
</dbReference>
<dbReference type="PANTHER" id="PTHR47657:SF13">
    <property type="entry name" value="ZN(2)-C6 FUNGAL-TYPE DOMAIN-CONTAINING PROTEIN-RELATED"/>
    <property type="match status" value="1"/>
</dbReference>
<dbReference type="Pfam" id="PF00172">
    <property type="entry name" value="Zn_clus"/>
    <property type="match status" value="1"/>
</dbReference>
<dbReference type="GO" id="GO:0000981">
    <property type="term" value="F:DNA-binding transcription factor activity, RNA polymerase II-specific"/>
    <property type="evidence" value="ECO:0007669"/>
    <property type="project" value="InterPro"/>
</dbReference>
<evidence type="ECO:0000256" key="1">
    <source>
        <dbReference type="ARBA" id="ARBA00023242"/>
    </source>
</evidence>
<accession>A0A6A6ZXK4</accession>
<evidence type="ECO:0000313" key="5">
    <source>
        <dbReference type="Proteomes" id="UP000799424"/>
    </source>
</evidence>
<dbReference type="Pfam" id="PF11951">
    <property type="entry name" value="Fungal_trans_2"/>
    <property type="match status" value="1"/>
</dbReference>
<feature type="domain" description="Zn(2)-C6 fungal-type" evidence="3">
    <location>
        <begin position="37"/>
        <end position="67"/>
    </location>
</feature>
<evidence type="ECO:0000313" key="4">
    <source>
        <dbReference type="EMBL" id="KAF2825576.1"/>
    </source>
</evidence>
<dbReference type="AlphaFoldDB" id="A0A6A6ZXK4"/>
<dbReference type="CDD" id="cd00067">
    <property type="entry name" value="GAL4"/>
    <property type="match status" value="1"/>
</dbReference>
<dbReference type="InterPro" id="IPR001138">
    <property type="entry name" value="Zn2Cys6_DnaBD"/>
</dbReference>
<reference evidence="4" key="1">
    <citation type="journal article" date="2020" name="Stud. Mycol.">
        <title>101 Dothideomycetes genomes: a test case for predicting lifestyles and emergence of pathogens.</title>
        <authorList>
            <person name="Haridas S."/>
            <person name="Albert R."/>
            <person name="Binder M."/>
            <person name="Bloem J."/>
            <person name="Labutti K."/>
            <person name="Salamov A."/>
            <person name="Andreopoulos B."/>
            <person name="Baker S."/>
            <person name="Barry K."/>
            <person name="Bills G."/>
            <person name="Bluhm B."/>
            <person name="Cannon C."/>
            <person name="Castanera R."/>
            <person name="Culley D."/>
            <person name="Daum C."/>
            <person name="Ezra D."/>
            <person name="Gonzalez J."/>
            <person name="Henrissat B."/>
            <person name="Kuo A."/>
            <person name="Liang C."/>
            <person name="Lipzen A."/>
            <person name="Lutzoni F."/>
            <person name="Magnuson J."/>
            <person name="Mondo S."/>
            <person name="Nolan M."/>
            <person name="Ohm R."/>
            <person name="Pangilinan J."/>
            <person name="Park H.-J."/>
            <person name="Ramirez L."/>
            <person name="Alfaro M."/>
            <person name="Sun H."/>
            <person name="Tritt A."/>
            <person name="Yoshinaga Y."/>
            <person name="Zwiers L.-H."/>
            <person name="Turgeon B."/>
            <person name="Goodwin S."/>
            <person name="Spatafora J."/>
            <person name="Crous P."/>
            <person name="Grigoriev I."/>
        </authorList>
    </citation>
    <scope>NUCLEOTIDE SEQUENCE</scope>
    <source>
        <strain evidence="4">CBS 113818</strain>
    </source>
</reference>
<evidence type="ECO:0000256" key="2">
    <source>
        <dbReference type="SAM" id="MobiDB-lite"/>
    </source>
</evidence>
<dbReference type="OrthoDB" id="416217at2759"/>
<dbReference type="GO" id="GO:0008270">
    <property type="term" value="F:zinc ion binding"/>
    <property type="evidence" value="ECO:0007669"/>
    <property type="project" value="InterPro"/>
</dbReference>
<feature type="region of interest" description="Disordered" evidence="2">
    <location>
        <begin position="1"/>
        <end position="34"/>
    </location>
</feature>
<dbReference type="PANTHER" id="PTHR47657">
    <property type="entry name" value="STEROL REGULATORY ELEMENT-BINDING PROTEIN ECM22"/>
    <property type="match status" value="1"/>
</dbReference>
<sequence length="384" mass="43853">MQQESPLSDNTSTLRDSPSEIAAPKITRKSHRKSRAGCKNCKTRRIKCDERKPHCANCKRRDVQCAYPTHNPVLDPESGEGLKSCEDLRLSEIELTYHWSTTTSQSLSAWSSGGVVWQSLFEDVALNHRHVIHLMFSLTALQLAHCRPSRRSQYIETADYHYERGLTGLTHDISNIGTENCDAILLSVQLICFVNWAKGPQVGEYLAFGNHGRSDWLVMFRGIRSTLESFGSENFSKTHTPAVKSKGRPLPTLSEPAGYQLHLSELRDHVAVTSQPADSPKNVKAVDVLKECYDSRYGGIDTEYHVVFAWLYRMDDDFLDRLQGRDAIPLIIFAHFVVLMQEMETFWYMKGWTHHVMSGIFESLEREHTPWIRWPMAKVGWISP</sequence>
<evidence type="ECO:0000259" key="3">
    <source>
        <dbReference type="PROSITE" id="PS50048"/>
    </source>
</evidence>